<name>A0A8F5VRD5_METHU</name>
<dbReference type="Pfam" id="PF08849">
    <property type="entry name" value="BrxA"/>
    <property type="match status" value="1"/>
</dbReference>
<dbReference type="EMBL" id="CP077107">
    <property type="protein sequence ID" value="QXO96048.1"/>
    <property type="molecule type" value="Genomic_DNA"/>
</dbReference>
<gene>
    <name evidence="1" type="ORF">KSK55_06675</name>
</gene>
<dbReference type="Proteomes" id="UP000694228">
    <property type="component" value="Chromosome"/>
</dbReference>
<accession>A0A8F5VRD5</accession>
<sequence>MERNITNNLLSSPYRDETPHCARHQIGALIHENWLVFSALYEGLSIKEVRQKASDGILFPQKARTTRERFWEVIQYRYLSRPEWVIADICSAAKLGERDSDFLQMLQIHYILRDSLTSRLIQDYIWNRWENQDLQISKADLMVAIQHFGVGHTRIERLTENSLNLLAQMILTSLRDFGLFEGKVKKSLVKPIVSLQVVSHLLRILIQEGYGGDTIINNPTWRMFLMTPEDVSHQLHLLSQQGTIQFERTGTTSILITPKSWLEG</sequence>
<evidence type="ECO:0000313" key="2">
    <source>
        <dbReference type="Proteomes" id="UP000694228"/>
    </source>
</evidence>
<dbReference type="InterPro" id="IPR014948">
    <property type="entry name" value="BrxA"/>
</dbReference>
<reference evidence="1 2" key="1">
    <citation type="submission" date="2021-06" db="EMBL/GenBank/DDBJ databases">
        <title>Complete genome sequence of the secondary alcohol utilizing methanogen Methanospirillum hungatei strain GP1.</title>
        <authorList>
            <person name="Day L.A."/>
            <person name="Costa K.C."/>
        </authorList>
    </citation>
    <scope>NUCLEOTIDE SEQUENCE [LARGE SCALE GENOMIC DNA]</scope>
    <source>
        <strain evidence="1 2">GP1</strain>
    </source>
</reference>
<dbReference type="AlphaFoldDB" id="A0A8F5VRD5"/>
<proteinExistence type="predicted"/>
<organism evidence="1 2">
    <name type="scientific">Methanospirillum hungatei</name>
    <dbReference type="NCBI Taxonomy" id="2203"/>
    <lineage>
        <taxon>Archaea</taxon>
        <taxon>Methanobacteriati</taxon>
        <taxon>Methanobacteriota</taxon>
        <taxon>Stenosarchaea group</taxon>
        <taxon>Methanomicrobia</taxon>
        <taxon>Methanomicrobiales</taxon>
        <taxon>Methanospirillaceae</taxon>
        <taxon>Methanospirillum</taxon>
    </lineage>
</organism>
<protein>
    <submittedName>
        <fullName evidence="1">DUF1819 family protein</fullName>
    </submittedName>
</protein>
<dbReference type="OrthoDB" id="116328at2157"/>
<evidence type="ECO:0000313" key="1">
    <source>
        <dbReference type="EMBL" id="QXO96048.1"/>
    </source>
</evidence>